<reference evidence="2 3" key="1">
    <citation type="submission" date="2021-10" db="EMBL/GenBank/DDBJ databases">
        <title>The diversity and Nitrogen Metabolism of Culturable Nitrate-Utilizing Bacteria Within the Oxygen Minimum Zone of the Changjiang (Yangtze River)Estuary.</title>
        <authorList>
            <person name="Zhang D."/>
            <person name="Zheng J."/>
            <person name="Liu S."/>
            <person name="He W."/>
        </authorList>
    </citation>
    <scope>NUCLEOTIDE SEQUENCE [LARGE SCALE GENOMIC DNA]</scope>
    <source>
        <strain evidence="2 3">FXH275-2</strain>
    </source>
</reference>
<feature type="signal peptide" evidence="1">
    <location>
        <begin position="1"/>
        <end position="30"/>
    </location>
</feature>
<dbReference type="RefSeq" id="WP_228222898.1">
    <property type="nucleotide sequence ID" value="NZ_JAJGNP010000006.1"/>
</dbReference>
<evidence type="ECO:0000256" key="1">
    <source>
        <dbReference type="SAM" id="SignalP"/>
    </source>
</evidence>
<evidence type="ECO:0000313" key="2">
    <source>
        <dbReference type="EMBL" id="MCC4233062.1"/>
    </source>
</evidence>
<evidence type="ECO:0000313" key="3">
    <source>
        <dbReference type="Proteomes" id="UP001198830"/>
    </source>
</evidence>
<organism evidence="2 3">
    <name type="scientific">Sphingobium soli</name>
    <dbReference type="NCBI Taxonomy" id="1591116"/>
    <lineage>
        <taxon>Bacteria</taxon>
        <taxon>Pseudomonadati</taxon>
        <taxon>Pseudomonadota</taxon>
        <taxon>Alphaproteobacteria</taxon>
        <taxon>Sphingomonadales</taxon>
        <taxon>Sphingomonadaceae</taxon>
        <taxon>Sphingobium</taxon>
    </lineage>
</organism>
<name>A0ABS8H3D4_9SPHN</name>
<proteinExistence type="predicted"/>
<sequence>MTRKMVKSAWMAAAAMALAGGLGFAGGAQAQSPDLAAALSSGAVGEQADGYMGVAGSVSPTVRKEVESINIKRRQVYTDLAGKRGVTVQDAAAATACQTLTRLKSGQAYRIGGGAWQTKGSGAIALPSYCASGG</sequence>
<protein>
    <submittedName>
        <fullName evidence="2">YdbL family protein</fullName>
    </submittedName>
</protein>
<keyword evidence="1" id="KW-0732">Signal</keyword>
<dbReference type="Proteomes" id="UP001198830">
    <property type="component" value="Unassembled WGS sequence"/>
</dbReference>
<comment type="caution">
    <text evidence="2">The sequence shown here is derived from an EMBL/GenBank/DDBJ whole genome shotgun (WGS) entry which is preliminary data.</text>
</comment>
<dbReference type="InterPro" id="IPR008309">
    <property type="entry name" value="YdbL"/>
</dbReference>
<dbReference type="EMBL" id="JAJGNP010000006">
    <property type="protein sequence ID" value="MCC4233062.1"/>
    <property type="molecule type" value="Genomic_DNA"/>
</dbReference>
<feature type="chain" id="PRO_5046112200" evidence="1">
    <location>
        <begin position="31"/>
        <end position="134"/>
    </location>
</feature>
<dbReference type="Pfam" id="PF07027">
    <property type="entry name" value="DUF1318"/>
    <property type="match status" value="1"/>
</dbReference>
<keyword evidence="3" id="KW-1185">Reference proteome</keyword>
<accession>A0ABS8H3D4</accession>
<gene>
    <name evidence="2" type="ORF">LL253_10215</name>
</gene>